<organism evidence="6 7">
    <name type="scientific">Biostraticola tofi</name>
    <dbReference type="NCBI Taxonomy" id="466109"/>
    <lineage>
        <taxon>Bacteria</taxon>
        <taxon>Pseudomonadati</taxon>
        <taxon>Pseudomonadota</taxon>
        <taxon>Gammaproteobacteria</taxon>
        <taxon>Enterobacterales</taxon>
        <taxon>Bruguierivoracaceae</taxon>
        <taxon>Biostraticola</taxon>
    </lineage>
</organism>
<keyword evidence="4 6" id="KW-0067">ATP-binding</keyword>
<evidence type="ECO:0000313" key="7">
    <source>
        <dbReference type="Proteomes" id="UP000295719"/>
    </source>
</evidence>
<dbReference type="InterPro" id="IPR003439">
    <property type="entry name" value="ABC_transporter-like_ATP-bd"/>
</dbReference>
<dbReference type="InterPro" id="IPR027417">
    <property type="entry name" value="P-loop_NTPase"/>
</dbReference>
<dbReference type="Proteomes" id="UP000295719">
    <property type="component" value="Unassembled WGS sequence"/>
</dbReference>
<comment type="caution">
    <text evidence="6">The sequence shown here is derived from an EMBL/GenBank/DDBJ whole genome shotgun (WGS) entry which is preliminary data.</text>
</comment>
<proteinExistence type="inferred from homology"/>
<dbReference type="OrthoDB" id="9802264at2"/>
<evidence type="ECO:0000256" key="2">
    <source>
        <dbReference type="ARBA" id="ARBA00022448"/>
    </source>
</evidence>
<feature type="domain" description="ABC transporter" evidence="5">
    <location>
        <begin position="2"/>
        <end position="232"/>
    </location>
</feature>
<evidence type="ECO:0000313" key="6">
    <source>
        <dbReference type="EMBL" id="TCW00097.1"/>
    </source>
</evidence>
<comment type="similarity">
    <text evidence="1">Belongs to the ABC transporter superfamily.</text>
</comment>
<name>A0A4R3Z4I3_9GAMM</name>
<evidence type="ECO:0000256" key="1">
    <source>
        <dbReference type="ARBA" id="ARBA00005417"/>
    </source>
</evidence>
<dbReference type="PANTHER" id="PTHR42788:SF2">
    <property type="entry name" value="ABC TRANSPORTER ATP-BINDING PROTEIN"/>
    <property type="match status" value="1"/>
</dbReference>
<accession>A0A4R3Z4I3</accession>
<dbReference type="Pfam" id="PF00005">
    <property type="entry name" value="ABC_tran"/>
    <property type="match status" value="1"/>
</dbReference>
<keyword evidence="2" id="KW-0813">Transport</keyword>
<evidence type="ECO:0000256" key="4">
    <source>
        <dbReference type="ARBA" id="ARBA00022840"/>
    </source>
</evidence>
<gene>
    <name evidence="6" type="ORF">EDC52_101444</name>
</gene>
<reference evidence="6 7" key="1">
    <citation type="submission" date="2019-03" db="EMBL/GenBank/DDBJ databases">
        <title>Genomic Encyclopedia of Type Strains, Phase IV (KMG-IV): sequencing the most valuable type-strain genomes for metagenomic binning, comparative biology and taxonomic classification.</title>
        <authorList>
            <person name="Goeker M."/>
        </authorList>
    </citation>
    <scope>NUCLEOTIDE SEQUENCE [LARGE SCALE GENOMIC DNA]</scope>
    <source>
        <strain evidence="6 7">DSM 19580</strain>
    </source>
</reference>
<dbReference type="PANTHER" id="PTHR42788">
    <property type="entry name" value="TAURINE IMPORT ATP-BINDING PROTEIN-RELATED"/>
    <property type="match status" value="1"/>
</dbReference>
<keyword evidence="3" id="KW-0547">Nucleotide-binding</keyword>
<dbReference type="SUPFAM" id="SSF52540">
    <property type="entry name" value="P-loop containing nucleoside triphosphate hydrolases"/>
    <property type="match status" value="1"/>
</dbReference>
<dbReference type="InterPro" id="IPR003593">
    <property type="entry name" value="AAA+_ATPase"/>
</dbReference>
<dbReference type="GO" id="GO:0016887">
    <property type="term" value="F:ATP hydrolysis activity"/>
    <property type="evidence" value="ECO:0007669"/>
    <property type="project" value="InterPro"/>
</dbReference>
<evidence type="ECO:0000259" key="5">
    <source>
        <dbReference type="PROSITE" id="PS50893"/>
    </source>
</evidence>
<dbReference type="Gene3D" id="3.40.50.300">
    <property type="entry name" value="P-loop containing nucleotide triphosphate hydrolases"/>
    <property type="match status" value="1"/>
</dbReference>
<evidence type="ECO:0000256" key="3">
    <source>
        <dbReference type="ARBA" id="ARBA00022741"/>
    </source>
</evidence>
<protein>
    <submittedName>
        <fullName evidence="6">NitT/TauT family transport system ATP-binding protein</fullName>
    </submittedName>
</protein>
<dbReference type="EMBL" id="SMCR01000001">
    <property type="protein sequence ID" value="TCW00097.1"/>
    <property type="molecule type" value="Genomic_DNA"/>
</dbReference>
<keyword evidence="7" id="KW-1185">Reference proteome</keyword>
<dbReference type="GO" id="GO:0005524">
    <property type="term" value="F:ATP binding"/>
    <property type="evidence" value="ECO:0007669"/>
    <property type="project" value="UniProtKB-KW"/>
</dbReference>
<sequence length="247" mass="26847">MLEIQDLTISTATRRLVNDLSLTLPSNGITALIGPSGCGKTSVLKWLAGIPTTALQAAGSLLLDGVPCPRPHPLLSYQPQHDALFPWLTIAENAALGLQVSGMARRAAMTKALSLFPSFDLVGCEGQYPSQLSGGMRQRAAFLRTMVQESRFVLLDEPFSALDAVTRIKMQIWLLDRLAERPRSVLMVTHDLHEASLLADRILVMAAAPGRIIADIPVTLPHGQRGEVDMAPLRDTLKSLLLEQPCR</sequence>
<dbReference type="RefSeq" id="WP_131863613.1">
    <property type="nucleotide sequence ID" value="NZ_SMCR01000001.1"/>
</dbReference>
<dbReference type="SMART" id="SM00382">
    <property type="entry name" value="AAA"/>
    <property type="match status" value="1"/>
</dbReference>
<dbReference type="PROSITE" id="PS50893">
    <property type="entry name" value="ABC_TRANSPORTER_2"/>
    <property type="match status" value="1"/>
</dbReference>
<dbReference type="PROSITE" id="PS00211">
    <property type="entry name" value="ABC_TRANSPORTER_1"/>
    <property type="match status" value="1"/>
</dbReference>
<dbReference type="InterPro" id="IPR017871">
    <property type="entry name" value="ABC_transporter-like_CS"/>
</dbReference>
<dbReference type="AlphaFoldDB" id="A0A4R3Z4I3"/>
<dbReference type="InterPro" id="IPR050166">
    <property type="entry name" value="ABC_transporter_ATP-bind"/>
</dbReference>